<dbReference type="Gene3D" id="2.130.10.10">
    <property type="entry name" value="YVTN repeat-like/Quinoprotein amine dehydrogenase"/>
    <property type="match status" value="1"/>
</dbReference>
<protein>
    <submittedName>
        <fullName evidence="3">Putative wd domain containing protein</fullName>
    </submittedName>
</protein>
<evidence type="ECO:0000313" key="3">
    <source>
        <dbReference type="EMBL" id="RKF58217.1"/>
    </source>
</evidence>
<dbReference type="OrthoDB" id="64353at2759"/>
<dbReference type="PANTHER" id="PTHR43991">
    <property type="entry name" value="WD REPEAT PROTEIN (AFU_ORTHOLOGUE AFUA_8G05640)-RELATED"/>
    <property type="match status" value="1"/>
</dbReference>
<feature type="domain" description="DUF2415" evidence="2">
    <location>
        <begin position="325"/>
        <end position="363"/>
    </location>
</feature>
<feature type="region of interest" description="Disordered" evidence="1">
    <location>
        <begin position="494"/>
        <end position="572"/>
    </location>
</feature>
<dbReference type="STRING" id="212602.A0A420HLA4"/>
<reference evidence="3 4" key="1">
    <citation type="journal article" date="2018" name="BMC Genomics">
        <title>Comparative genome analyses reveal sequence features reflecting distinct modes of host-adaptation between dicot and monocot powdery mildew.</title>
        <authorList>
            <person name="Wu Y."/>
            <person name="Ma X."/>
            <person name="Pan Z."/>
            <person name="Kale S.D."/>
            <person name="Song Y."/>
            <person name="King H."/>
            <person name="Zhang Q."/>
            <person name="Presley C."/>
            <person name="Deng X."/>
            <person name="Wei C.I."/>
            <person name="Xiao S."/>
        </authorList>
    </citation>
    <scope>NUCLEOTIDE SEQUENCE [LARGE SCALE GENOMIC DNA]</scope>
    <source>
        <strain evidence="3">UMSG2</strain>
    </source>
</reference>
<feature type="compositionally biased region" description="Basic and acidic residues" evidence="1">
    <location>
        <begin position="545"/>
        <end position="555"/>
    </location>
</feature>
<evidence type="ECO:0000313" key="4">
    <source>
        <dbReference type="Proteomes" id="UP000286134"/>
    </source>
</evidence>
<feature type="compositionally biased region" description="Basic and acidic residues" evidence="1">
    <location>
        <begin position="505"/>
        <end position="528"/>
    </location>
</feature>
<evidence type="ECO:0000259" key="2">
    <source>
        <dbReference type="Pfam" id="PF10313"/>
    </source>
</evidence>
<feature type="compositionally biased region" description="Polar residues" evidence="1">
    <location>
        <begin position="494"/>
        <end position="503"/>
    </location>
</feature>
<keyword evidence="4" id="KW-1185">Reference proteome</keyword>
<dbReference type="PANTHER" id="PTHR43991:SF9">
    <property type="entry name" value="DUF2415 DOMAIN-CONTAINING PROTEIN"/>
    <property type="match status" value="1"/>
</dbReference>
<feature type="compositionally biased region" description="Polar residues" evidence="1">
    <location>
        <begin position="556"/>
        <end position="569"/>
    </location>
</feature>
<dbReference type="Pfam" id="PF10313">
    <property type="entry name" value="DUF2415"/>
    <property type="match status" value="1"/>
</dbReference>
<dbReference type="Proteomes" id="UP000286134">
    <property type="component" value="Unassembled WGS sequence"/>
</dbReference>
<dbReference type="InterPro" id="IPR036322">
    <property type="entry name" value="WD40_repeat_dom_sf"/>
</dbReference>
<comment type="caution">
    <text evidence="3">The sequence shown here is derived from an EMBL/GenBank/DDBJ whole genome shotgun (WGS) entry which is preliminary data.</text>
</comment>
<feature type="compositionally biased region" description="Polar residues" evidence="1">
    <location>
        <begin position="447"/>
        <end position="456"/>
    </location>
</feature>
<evidence type="ECO:0000256" key="1">
    <source>
        <dbReference type="SAM" id="MobiDB-lite"/>
    </source>
</evidence>
<dbReference type="AlphaFoldDB" id="A0A420HLA4"/>
<proteinExistence type="predicted"/>
<name>A0A420HLA4_9PEZI</name>
<organism evidence="3 4">
    <name type="scientific">Erysiphe neolycopersici</name>
    <dbReference type="NCBI Taxonomy" id="212602"/>
    <lineage>
        <taxon>Eukaryota</taxon>
        <taxon>Fungi</taxon>
        <taxon>Dikarya</taxon>
        <taxon>Ascomycota</taxon>
        <taxon>Pezizomycotina</taxon>
        <taxon>Leotiomycetes</taxon>
        <taxon>Erysiphales</taxon>
        <taxon>Erysiphaceae</taxon>
        <taxon>Erysiphe</taxon>
    </lineage>
</organism>
<accession>A0A420HLA4</accession>
<feature type="region of interest" description="Disordered" evidence="1">
    <location>
        <begin position="434"/>
        <end position="456"/>
    </location>
</feature>
<gene>
    <name evidence="3" type="ORF">OnM2_069021</name>
</gene>
<feature type="compositionally biased region" description="Polar residues" evidence="1">
    <location>
        <begin position="531"/>
        <end position="544"/>
    </location>
</feature>
<dbReference type="InterPro" id="IPR019417">
    <property type="entry name" value="DUF2415"/>
</dbReference>
<dbReference type="EMBL" id="MCFK01006914">
    <property type="protein sequence ID" value="RKF58217.1"/>
    <property type="molecule type" value="Genomic_DNA"/>
</dbReference>
<dbReference type="InterPro" id="IPR015943">
    <property type="entry name" value="WD40/YVTN_repeat-like_dom_sf"/>
</dbReference>
<dbReference type="SUPFAM" id="SSF50978">
    <property type="entry name" value="WD40 repeat-like"/>
    <property type="match status" value="1"/>
</dbReference>
<sequence>MAIKATDESAYHTTTDLILTKPLKFYYAPMHSGHWQLRSLISSPRPGILLYPHGRDIVVLNTKSRERYVLATLKFEPRCLTSTNEWLCCGGDKGDYTAIYFGHDLGSVSCQNQDAEPDDRLPFDLDPFWRSVPAHRLNKDIRPITEVAKVTGNDIVNCITIWSPSDISSECAYKEPVALVSNNDRSITILKLENAELLDKLLLPDCVNRSLMSPEGDMLISVCDDPFLYIHKRKMSCKYGEESRSFKKSKYNWHFEGRVQLEGQARTNPPESRGSFAAAFSPSAKYLAVATQHGIISIFEKEKMFSPPISVFTSSRATPNGDGYVRDMEFCPGPFDLLVWTESKDRIVVADIRNFFISRQILPLDTNQLEDVEKISINDRALNSADSSRLRDESIFRALPDYSSLDSESSSRRQIRTVSRDELSRRAQLRILDPPLSLQRRDRSTTRVETSSTPTWRSSIEVRRPISISYTTSSLRSGRPSNAGFPASLREFLSQDSSPSFRSYINDRNREHERRRQQEQELDAEPRRISIAQTLASSLNTAETFTEREIPRNEGESNVNLERLSLSTAQRRELEPESLWTTPSLIQHRNSTHMQSSDRPSRLRIELEEDDRGEIETRMDELIDFALDAQRVISGQRIRSQNGVVTTMGCCWSQDGKIIYAATENGIHEFHVNIKGRKLFPRLTLC</sequence>